<dbReference type="Proteomes" id="UP000782610">
    <property type="component" value="Unassembled WGS sequence"/>
</dbReference>
<gene>
    <name evidence="2" type="ORF">HY834_08400</name>
</gene>
<evidence type="ECO:0000256" key="1">
    <source>
        <dbReference type="SAM" id="SignalP"/>
    </source>
</evidence>
<sequence>MRRVAAAGLLIASILGASPSHAAMGKDAREDFIKSCEAQMYMPAPACACMADIAEQKLDDTAIAYLSLDANDVVHSAAMSKSMTSAEIASIDNFMKTAPGQCKDAK</sequence>
<evidence type="ECO:0000313" key="2">
    <source>
        <dbReference type="EMBL" id="MBI4921756.1"/>
    </source>
</evidence>
<name>A0A933NY71_9HYPH</name>
<organism evidence="2 3">
    <name type="scientific">Devosia nanyangense</name>
    <dbReference type="NCBI Taxonomy" id="1228055"/>
    <lineage>
        <taxon>Bacteria</taxon>
        <taxon>Pseudomonadati</taxon>
        <taxon>Pseudomonadota</taxon>
        <taxon>Alphaproteobacteria</taxon>
        <taxon>Hyphomicrobiales</taxon>
        <taxon>Devosiaceae</taxon>
        <taxon>Devosia</taxon>
    </lineage>
</organism>
<feature type="chain" id="PRO_5037182306" description="Cytochrome c domain-containing protein" evidence="1">
    <location>
        <begin position="23"/>
        <end position="106"/>
    </location>
</feature>
<proteinExistence type="predicted"/>
<reference evidence="2" key="1">
    <citation type="submission" date="2020-07" db="EMBL/GenBank/DDBJ databases">
        <title>Huge and variable diversity of episymbiotic CPR bacteria and DPANN archaea in groundwater ecosystems.</title>
        <authorList>
            <person name="He C.Y."/>
            <person name="Keren R."/>
            <person name="Whittaker M."/>
            <person name="Farag I.F."/>
            <person name="Doudna J."/>
            <person name="Cate J.H.D."/>
            <person name="Banfield J.F."/>
        </authorList>
    </citation>
    <scope>NUCLEOTIDE SEQUENCE</scope>
    <source>
        <strain evidence="2">NC_groundwater_1586_Pr3_B-0.1um_66_15</strain>
    </source>
</reference>
<comment type="caution">
    <text evidence="2">The sequence shown here is derived from an EMBL/GenBank/DDBJ whole genome shotgun (WGS) entry which is preliminary data.</text>
</comment>
<protein>
    <recommendedName>
        <fullName evidence="4">Cytochrome c domain-containing protein</fullName>
    </recommendedName>
</protein>
<evidence type="ECO:0000313" key="3">
    <source>
        <dbReference type="Proteomes" id="UP000782610"/>
    </source>
</evidence>
<feature type="signal peptide" evidence="1">
    <location>
        <begin position="1"/>
        <end position="22"/>
    </location>
</feature>
<accession>A0A933NY71</accession>
<dbReference type="EMBL" id="JACRAF010000023">
    <property type="protein sequence ID" value="MBI4921756.1"/>
    <property type="molecule type" value="Genomic_DNA"/>
</dbReference>
<dbReference type="AlphaFoldDB" id="A0A933NY71"/>
<evidence type="ECO:0008006" key="4">
    <source>
        <dbReference type="Google" id="ProtNLM"/>
    </source>
</evidence>
<keyword evidence="1" id="KW-0732">Signal</keyword>